<dbReference type="Gene3D" id="3.90.400.10">
    <property type="entry name" value="Oligo-1,6-glucosidase, Domain 2"/>
    <property type="match status" value="1"/>
</dbReference>
<evidence type="ECO:0000256" key="2">
    <source>
        <dbReference type="ARBA" id="ARBA00023180"/>
    </source>
</evidence>
<evidence type="ECO:0000313" key="5">
    <source>
        <dbReference type="EMBL" id="SFC61161.1"/>
    </source>
</evidence>
<dbReference type="RefSeq" id="WP_091124241.1">
    <property type="nucleotide sequence ID" value="NZ_FOLB01000008.1"/>
</dbReference>
<protein>
    <submittedName>
        <fullName evidence="5">Alpha-glucosidase</fullName>
    </submittedName>
</protein>
<proteinExistence type="inferred from homology"/>
<accession>A0A1I1KKH1</accession>
<dbReference type="PANTHER" id="PTHR10357">
    <property type="entry name" value="ALPHA-AMYLASE FAMILY MEMBER"/>
    <property type="match status" value="1"/>
</dbReference>
<dbReference type="SMART" id="SM00642">
    <property type="entry name" value="Aamy"/>
    <property type="match status" value="1"/>
</dbReference>
<sequence length="559" mass="61168">MSETAATSSSVPSGETTITSRPPWWRHAVTYQVYPRSFADGDGNGVGDIPGITSRLPYLRDLGVDAIWISPFYTSPQHDHGYDVADYCDIDPLFGTLTDADALVARAHELGLRLIVDLVPNHTSSEHPWFRAALAAAPGSPERARYMFREGRGPNGDEPPNNWASVFGGSAWTRVPDGQWYLHLFDSSQPDLDWRNPEVGDMFEGVLRFWLDRGVDGFRVDVAHGLVKEASLRDQVLPQGERPQSGVDVNGPAADEVVDQPMWDQPEVHDIYRRWRRVLEEYPGDRMLVAEAWAQTAEALARYVRADEMHQAFNFAWLQAPWSASAFAKVISGTLEELLPVAAAPTWVLSNHDVVRHVTRYGGGAVGLARGRAATLAMLALPGSAYVYQGEELGLEQVEVAPEDRQDPTWLRTRNTDHPEVGRDGCRVPIPWSGSKPPYGFGADGSEPWLPQPDSWAPLTVEAETGDPDSTLEFYRRALAARREHAGAELGETVELFDLGGAAAGAGDGADVLAFRRDDLTVIVNCGTTPVELPAGEVVIASQPLTGTTLPPNASVWLH</sequence>
<dbReference type="CDD" id="cd11332">
    <property type="entry name" value="AmyAc_OligoGlu_TS"/>
    <property type="match status" value="1"/>
</dbReference>
<feature type="compositionally biased region" description="Basic and acidic residues" evidence="3">
    <location>
        <begin position="414"/>
        <end position="426"/>
    </location>
</feature>
<evidence type="ECO:0000256" key="1">
    <source>
        <dbReference type="ARBA" id="ARBA00008061"/>
    </source>
</evidence>
<dbReference type="Proteomes" id="UP000198832">
    <property type="component" value="Unassembled WGS sequence"/>
</dbReference>
<dbReference type="STRING" id="574651.SAMN04487968_108193"/>
<dbReference type="EMBL" id="FOLB01000008">
    <property type="protein sequence ID" value="SFC61161.1"/>
    <property type="molecule type" value="Genomic_DNA"/>
</dbReference>
<dbReference type="FunFam" id="3.90.400.10:FF:000001">
    <property type="entry name" value="Maltase A3, isoform A"/>
    <property type="match status" value="1"/>
</dbReference>
<feature type="domain" description="Glycosyl hydrolase family 13 catalytic" evidence="4">
    <location>
        <begin position="32"/>
        <end position="427"/>
    </location>
</feature>
<dbReference type="GO" id="GO:0004556">
    <property type="term" value="F:alpha-amylase activity"/>
    <property type="evidence" value="ECO:0007669"/>
    <property type="project" value="TreeGrafter"/>
</dbReference>
<keyword evidence="2" id="KW-0325">Glycoprotein</keyword>
<comment type="similarity">
    <text evidence="1">Belongs to the glycosyl hydrolase 13 family.</text>
</comment>
<dbReference type="PANTHER" id="PTHR10357:SF179">
    <property type="entry name" value="NEUTRAL AND BASIC AMINO ACID TRANSPORT PROTEIN RBAT"/>
    <property type="match status" value="1"/>
</dbReference>
<keyword evidence="6" id="KW-1185">Reference proteome</keyword>
<name>A0A1I1KKH1_9ACTN</name>
<evidence type="ECO:0000256" key="3">
    <source>
        <dbReference type="SAM" id="MobiDB-lite"/>
    </source>
</evidence>
<evidence type="ECO:0000313" key="6">
    <source>
        <dbReference type="Proteomes" id="UP000198832"/>
    </source>
</evidence>
<dbReference type="InterPro" id="IPR045857">
    <property type="entry name" value="O16G_dom_2"/>
</dbReference>
<dbReference type="Pfam" id="PF00128">
    <property type="entry name" value="Alpha-amylase"/>
    <property type="match status" value="1"/>
</dbReference>
<dbReference type="AlphaFoldDB" id="A0A1I1KKH1"/>
<gene>
    <name evidence="5" type="ORF">SAMN04487968_108193</name>
</gene>
<evidence type="ECO:0000259" key="4">
    <source>
        <dbReference type="SMART" id="SM00642"/>
    </source>
</evidence>
<reference evidence="5 6" key="1">
    <citation type="submission" date="2016-10" db="EMBL/GenBank/DDBJ databases">
        <authorList>
            <person name="de Groot N.N."/>
        </authorList>
    </citation>
    <scope>NUCLEOTIDE SEQUENCE [LARGE SCALE GENOMIC DNA]</scope>
    <source>
        <strain evidence="5 6">CGMCC 1.7056</strain>
    </source>
</reference>
<organism evidence="5 6">
    <name type="scientific">Nocardioides terrae</name>
    <dbReference type="NCBI Taxonomy" id="574651"/>
    <lineage>
        <taxon>Bacteria</taxon>
        <taxon>Bacillati</taxon>
        <taxon>Actinomycetota</taxon>
        <taxon>Actinomycetes</taxon>
        <taxon>Propionibacteriales</taxon>
        <taxon>Nocardioidaceae</taxon>
        <taxon>Nocardioides</taxon>
    </lineage>
</organism>
<dbReference type="OrthoDB" id="9043248at2"/>
<dbReference type="GO" id="GO:0009313">
    <property type="term" value="P:oligosaccharide catabolic process"/>
    <property type="evidence" value="ECO:0007669"/>
    <property type="project" value="TreeGrafter"/>
</dbReference>
<dbReference type="InterPro" id="IPR017853">
    <property type="entry name" value="GH"/>
</dbReference>
<dbReference type="Gene3D" id="3.20.20.80">
    <property type="entry name" value="Glycosidases"/>
    <property type="match status" value="1"/>
</dbReference>
<dbReference type="InterPro" id="IPR006047">
    <property type="entry name" value="GH13_cat_dom"/>
</dbReference>
<feature type="region of interest" description="Disordered" evidence="3">
    <location>
        <begin position="409"/>
        <end position="429"/>
    </location>
</feature>
<dbReference type="SUPFAM" id="SSF51445">
    <property type="entry name" value="(Trans)glycosidases"/>
    <property type="match status" value="1"/>
</dbReference>